<keyword evidence="2 3" id="KW-0808">Transferase</keyword>
<name>M2AZ57_9BACT</name>
<proteinExistence type="predicted"/>
<dbReference type="Gene3D" id="3.40.50.11350">
    <property type="match status" value="1"/>
</dbReference>
<keyword evidence="1 3" id="KW-0328">Glycosyltransferase</keyword>
<protein>
    <submittedName>
        <fullName evidence="3">Alpha-1,2-fucosyltransferase</fullName>
    </submittedName>
</protein>
<dbReference type="InterPro" id="IPR002516">
    <property type="entry name" value="Glyco_trans_11"/>
</dbReference>
<gene>
    <name evidence="3" type="ORF">RE6C_04036</name>
</gene>
<evidence type="ECO:0000256" key="2">
    <source>
        <dbReference type="ARBA" id="ARBA00022679"/>
    </source>
</evidence>
<evidence type="ECO:0000256" key="1">
    <source>
        <dbReference type="ARBA" id="ARBA00022676"/>
    </source>
</evidence>
<comment type="caution">
    <text evidence="3">The sequence shown here is derived from an EMBL/GenBank/DDBJ whole genome shotgun (WGS) entry which is preliminary data.</text>
</comment>
<dbReference type="PANTHER" id="PTHR11927">
    <property type="entry name" value="GALACTOSIDE 2-L-FUCOSYLTRANSFERASE"/>
    <property type="match status" value="1"/>
</dbReference>
<organism evidence="3 4">
    <name type="scientific">Rhodopirellula europaea 6C</name>
    <dbReference type="NCBI Taxonomy" id="1263867"/>
    <lineage>
        <taxon>Bacteria</taxon>
        <taxon>Pseudomonadati</taxon>
        <taxon>Planctomycetota</taxon>
        <taxon>Planctomycetia</taxon>
        <taxon>Pirellulales</taxon>
        <taxon>Pirellulaceae</taxon>
        <taxon>Rhodopirellula</taxon>
    </lineage>
</organism>
<dbReference type="PANTHER" id="PTHR11927:SF9">
    <property type="entry name" value="L-FUCOSYLTRANSFERASE"/>
    <property type="match status" value="1"/>
</dbReference>
<keyword evidence="4" id="KW-1185">Reference proteome</keyword>
<dbReference type="CDD" id="cd11301">
    <property type="entry name" value="Fut1_Fut2_like"/>
    <property type="match status" value="1"/>
</dbReference>
<dbReference type="Proteomes" id="UP000011529">
    <property type="component" value="Unassembled WGS sequence"/>
</dbReference>
<dbReference type="EMBL" id="ANMO01000185">
    <property type="protein sequence ID" value="EMB15254.1"/>
    <property type="molecule type" value="Genomic_DNA"/>
</dbReference>
<dbReference type="PATRIC" id="fig|1263867.3.peg.4325"/>
<evidence type="ECO:0000313" key="3">
    <source>
        <dbReference type="EMBL" id="EMB15254.1"/>
    </source>
</evidence>
<accession>M2AZ57</accession>
<dbReference type="AlphaFoldDB" id="M2AZ57"/>
<sequence>MATSVHPHLSDGKQALDSKAAQQVCSTQAASASDRACTISISGGLGNQMLQYAAGRALSIHHDCPLQLDLKFYSSKRHRSYELDAFPIQAQRWIKPSFFSQVLDKIQGESKSAPTYEEQSKRFDRAFFDIELPARIRGYFFSEKYFLPYADQIRTELTPPVPLDQPARDMAQRLSEGMSTSLHVRRGDYVSNANARQRFWSCTSEYFEAAIEQMPADSTVFVFSDDIEWAKQNIRSSRPTVYVNDELKLAGSPETGLRDLWLMTHAKSHIIANSSFSWWGAWLSGSEANLTIAPKKWFNDPEIDDSDIVPTSWRRI</sequence>
<dbReference type="GO" id="GO:0005975">
    <property type="term" value="P:carbohydrate metabolic process"/>
    <property type="evidence" value="ECO:0007669"/>
    <property type="project" value="InterPro"/>
</dbReference>
<reference evidence="3" key="2">
    <citation type="journal article" date="2013" name="Mar. Genomics">
        <title>Expression of sulfatases in Rhodopirellula baltica and the diversity of sulfatases in the genus Rhodopirellula.</title>
        <authorList>
            <person name="Wegner C.E."/>
            <person name="Richter-Heitmann T."/>
            <person name="Klindworth A."/>
            <person name="Klockow C."/>
            <person name="Richter M."/>
            <person name="Achstetter T."/>
            <person name="Glockner F.O."/>
            <person name="Harder J."/>
        </authorList>
    </citation>
    <scope>NUCLEOTIDE SEQUENCE [LARGE SCALE GENOMIC DNA]</scope>
    <source>
        <strain evidence="3">6C</strain>
    </source>
</reference>
<dbReference type="RefSeq" id="WP_008659200.1">
    <property type="nucleotide sequence ID" value="NZ_ANMO01000185.1"/>
</dbReference>
<reference evidence="3" key="1">
    <citation type="submission" date="2012-11" db="EMBL/GenBank/DDBJ databases">
        <title>Permanent draft genomes of Rhodopirellula europaea strain SH398 and 6C.</title>
        <authorList>
            <person name="Richter M."/>
            <person name="Richter-Heitmann T."/>
            <person name="Frank C."/>
            <person name="Harder J."/>
            <person name="Glockner F.O."/>
        </authorList>
    </citation>
    <scope>NUCLEOTIDE SEQUENCE</scope>
    <source>
        <strain evidence="3">6C</strain>
    </source>
</reference>
<evidence type="ECO:0000313" key="4">
    <source>
        <dbReference type="Proteomes" id="UP000011529"/>
    </source>
</evidence>
<dbReference type="GO" id="GO:0008107">
    <property type="term" value="F:galactoside 2-alpha-L-fucosyltransferase activity"/>
    <property type="evidence" value="ECO:0007669"/>
    <property type="project" value="InterPro"/>
</dbReference>
<dbReference type="Pfam" id="PF01531">
    <property type="entry name" value="Glyco_transf_11"/>
    <property type="match status" value="1"/>
</dbReference>
<dbReference type="GO" id="GO:0016020">
    <property type="term" value="C:membrane"/>
    <property type="evidence" value="ECO:0007669"/>
    <property type="project" value="InterPro"/>
</dbReference>